<evidence type="ECO:0008006" key="3">
    <source>
        <dbReference type="Google" id="ProtNLM"/>
    </source>
</evidence>
<dbReference type="KEGG" id="msar:MSAR_48620"/>
<accession>A0A7I7T0X6</accession>
<evidence type="ECO:0000313" key="2">
    <source>
        <dbReference type="Proteomes" id="UP000466445"/>
    </source>
</evidence>
<protein>
    <recommendedName>
        <fullName evidence="3">IS5 family transposase</fullName>
    </recommendedName>
</protein>
<proteinExistence type="predicted"/>
<dbReference type="RefSeq" id="WP_163701394.1">
    <property type="nucleotide sequence ID" value="NZ_AP022595.1"/>
</dbReference>
<sequence length="112" mass="12376">MAAAEEAGIIDWAVIPEPSDQIANRVRRGSRGGDPPAWDAEDYKGRNVVERNINLVKQWRAPATHYHTLATAYRAAAVLRAITIRLPYLSGHTLGRQWAADVVGRHDPIAVQ</sequence>
<organism evidence="1 2">
    <name type="scientific">Mycolicibacterium sarraceniae</name>
    <dbReference type="NCBI Taxonomy" id="1534348"/>
    <lineage>
        <taxon>Bacteria</taxon>
        <taxon>Bacillati</taxon>
        <taxon>Actinomycetota</taxon>
        <taxon>Actinomycetes</taxon>
        <taxon>Mycobacteriales</taxon>
        <taxon>Mycobacteriaceae</taxon>
        <taxon>Mycolicibacterium</taxon>
    </lineage>
</organism>
<name>A0A7I7T0X6_9MYCO</name>
<evidence type="ECO:0000313" key="1">
    <source>
        <dbReference type="EMBL" id="BBY61726.1"/>
    </source>
</evidence>
<dbReference type="EMBL" id="AP022595">
    <property type="protein sequence ID" value="BBY61726.1"/>
    <property type="molecule type" value="Genomic_DNA"/>
</dbReference>
<gene>
    <name evidence="1" type="ORF">MSAR_48620</name>
</gene>
<keyword evidence="2" id="KW-1185">Reference proteome</keyword>
<reference evidence="1 2" key="1">
    <citation type="journal article" date="2019" name="Emerg. Microbes Infect.">
        <title>Comprehensive subspecies identification of 175 nontuberculous mycobacteria species based on 7547 genomic profiles.</title>
        <authorList>
            <person name="Matsumoto Y."/>
            <person name="Kinjo T."/>
            <person name="Motooka D."/>
            <person name="Nabeya D."/>
            <person name="Jung N."/>
            <person name="Uechi K."/>
            <person name="Horii T."/>
            <person name="Iida T."/>
            <person name="Fujita J."/>
            <person name="Nakamura S."/>
        </authorList>
    </citation>
    <scope>NUCLEOTIDE SEQUENCE [LARGE SCALE GENOMIC DNA]</scope>
    <source>
        <strain evidence="1 2">JCM 30395</strain>
    </source>
</reference>
<dbReference type="Proteomes" id="UP000466445">
    <property type="component" value="Chromosome"/>
</dbReference>
<dbReference type="AlphaFoldDB" id="A0A7I7T0X6"/>